<evidence type="ECO:0008006" key="4">
    <source>
        <dbReference type="Google" id="ProtNLM"/>
    </source>
</evidence>
<keyword evidence="1" id="KW-0472">Membrane</keyword>
<proteinExistence type="predicted"/>
<gene>
    <name evidence="2" type="ORF">BAGA_10905</name>
</gene>
<dbReference type="EMBL" id="JOTM01000002">
    <property type="protein sequence ID" value="KEK25143.1"/>
    <property type="molecule type" value="Genomic_DNA"/>
</dbReference>
<keyword evidence="3" id="KW-1185">Reference proteome</keyword>
<keyword evidence="1" id="KW-1133">Transmembrane helix</keyword>
<keyword evidence="1" id="KW-0812">Transmembrane</keyword>
<feature type="transmembrane region" description="Helical" evidence="1">
    <location>
        <begin position="84"/>
        <end position="117"/>
    </location>
</feature>
<organism evidence="2 3">
    <name type="scientific">Bacillus gaemokensis</name>
    <dbReference type="NCBI Taxonomy" id="574375"/>
    <lineage>
        <taxon>Bacteria</taxon>
        <taxon>Bacillati</taxon>
        <taxon>Bacillota</taxon>
        <taxon>Bacilli</taxon>
        <taxon>Bacillales</taxon>
        <taxon>Bacillaceae</taxon>
        <taxon>Bacillus</taxon>
        <taxon>Bacillus cereus group</taxon>
    </lineage>
</organism>
<dbReference type="OrthoDB" id="2869613at2"/>
<reference evidence="2 3" key="1">
    <citation type="submission" date="2014-06" db="EMBL/GenBank/DDBJ databases">
        <title>Draft genome sequence of Bacillus gaemokensis JCM 15801 (MCCC 1A00707).</title>
        <authorList>
            <person name="Lai Q."/>
            <person name="Liu Y."/>
            <person name="Shao Z."/>
        </authorList>
    </citation>
    <scope>NUCLEOTIDE SEQUENCE [LARGE SCALE GENOMIC DNA]</scope>
    <source>
        <strain evidence="2 3">JCM 15801</strain>
    </source>
</reference>
<evidence type="ECO:0000313" key="2">
    <source>
        <dbReference type="EMBL" id="KEK25143.1"/>
    </source>
</evidence>
<name>A0A073KRY2_9BACI</name>
<dbReference type="RefSeq" id="WP_033672919.1">
    <property type="nucleotide sequence ID" value="NZ_JOTM01000002.1"/>
</dbReference>
<evidence type="ECO:0000313" key="3">
    <source>
        <dbReference type="Proteomes" id="UP000027778"/>
    </source>
</evidence>
<feature type="transmembrane region" description="Helical" evidence="1">
    <location>
        <begin position="123"/>
        <end position="146"/>
    </location>
</feature>
<comment type="caution">
    <text evidence="2">The sequence shown here is derived from an EMBL/GenBank/DDBJ whole genome shotgun (WGS) entry which is preliminary data.</text>
</comment>
<accession>A0A073KRY2</accession>
<dbReference type="eggNOG" id="ENOG5033YSV">
    <property type="taxonomic scope" value="Bacteria"/>
</dbReference>
<protein>
    <recommendedName>
        <fullName evidence="4">Group-specific protein</fullName>
    </recommendedName>
</protein>
<feature type="transmembrane region" description="Helical" evidence="1">
    <location>
        <begin position="6"/>
        <end position="31"/>
    </location>
</feature>
<sequence>MEEQSILAGFFALGFAFILITVIWVIIAYLLTAVALYTMAKNDGADDGVLAFIPFLNSKILGDLAKEKLPDFLKEEAGWKVFGIYVACFILNFIPIISLLATGVSIVLSIYLIYAILERYGTNAILFTIIHVITCSIFLPIHLFIIRDEPTKY</sequence>
<dbReference type="Proteomes" id="UP000027778">
    <property type="component" value="Unassembled WGS sequence"/>
</dbReference>
<evidence type="ECO:0000256" key="1">
    <source>
        <dbReference type="SAM" id="Phobius"/>
    </source>
</evidence>
<dbReference type="AlphaFoldDB" id="A0A073KRY2"/>